<dbReference type="RefSeq" id="WP_348261420.1">
    <property type="nucleotide sequence ID" value="NZ_CP121196.1"/>
</dbReference>
<organism evidence="9">
    <name type="scientific">Telmatobacter sp. DSM 110680</name>
    <dbReference type="NCBI Taxonomy" id="3036704"/>
    <lineage>
        <taxon>Bacteria</taxon>
        <taxon>Pseudomonadati</taxon>
        <taxon>Acidobacteriota</taxon>
        <taxon>Terriglobia</taxon>
        <taxon>Terriglobales</taxon>
        <taxon>Acidobacteriaceae</taxon>
        <taxon>Telmatobacter</taxon>
    </lineage>
</organism>
<dbReference type="GO" id="GO:0048038">
    <property type="term" value="F:quinone binding"/>
    <property type="evidence" value="ECO:0007669"/>
    <property type="project" value="UniProtKB-KW"/>
</dbReference>
<dbReference type="AlphaFoldDB" id="A0AAU7DER3"/>
<name>A0AAU7DER3_9BACT</name>
<dbReference type="GO" id="GO:0012505">
    <property type="term" value="C:endomembrane system"/>
    <property type="evidence" value="ECO:0007669"/>
    <property type="project" value="UniProtKB-SubCell"/>
</dbReference>
<reference evidence="9" key="1">
    <citation type="submission" date="2023-03" db="EMBL/GenBank/DDBJ databases">
        <title>Edaphobacter sp.</title>
        <authorList>
            <person name="Huber K.J."/>
            <person name="Papendorf J."/>
            <person name="Pilke C."/>
            <person name="Bunk B."/>
            <person name="Sproeer C."/>
            <person name="Pester M."/>
        </authorList>
    </citation>
    <scope>NUCLEOTIDE SEQUENCE</scope>
    <source>
        <strain evidence="9">DSM 110680</strain>
    </source>
</reference>
<keyword evidence="2" id="KW-0997">Cell inner membrane</keyword>
<dbReference type="Pfam" id="PF00361">
    <property type="entry name" value="Proton_antipo_M"/>
    <property type="match status" value="1"/>
</dbReference>
<dbReference type="GO" id="GO:0050136">
    <property type="term" value="F:NADH dehydrogenase (quinone) (non-electrogenic) activity"/>
    <property type="evidence" value="ECO:0007669"/>
    <property type="project" value="UniProtKB-UniRule"/>
</dbReference>
<feature type="transmembrane region" description="Helical" evidence="6">
    <location>
        <begin position="326"/>
        <end position="348"/>
    </location>
</feature>
<feature type="transmembrane region" description="Helical" evidence="6">
    <location>
        <begin position="38"/>
        <end position="57"/>
    </location>
</feature>
<evidence type="ECO:0000256" key="1">
    <source>
        <dbReference type="ARBA" id="ARBA00004127"/>
    </source>
</evidence>
<feature type="transmembrane region" description="Helical" evidence="6">
    <location>
        <begin position="369"/>
        <end position="391"/>
    </location>
</feature>
<keyword evidence="6" id="KW-0874">Quinone</keyword>
<dbReference type="InterPro" id="IPR010096">
    <property type="entry name" value="NADH-Q_OxRdtase_suN/2"/>
</dbReference>
<dbReference type="GO" id="GO:0005886">
    <property type="term" value="C:plasma membrane"/>
    <property type="evidence" value="ECO:0007669"/>
    <property type="project" value="UniProtKB-SubCell"/>
</dbReference>
<dbReference type="GO" id="GO:0008137">
    <property type="term" value="F:NADH dehydrogenase (ubiquinone) activity"/>
    <property type="evidence" value="ECO:0007669"/>
    <property type="project" value="InterPro"/>
</dbReference>
<keyword evidence="3 6" id="KW-0812">Transmembrane</keyword>
<feature type="transmembrane region" description="Helical" evidence="6">
    <location>
        <begin position="107"/>
        <end position="125"/>
    </location>
</feature>
<dbReference type="InterPro" id="IPR001750">
    <property type="entry name" value="ND/Mrp_TM"/>
</dbReference>
<evidence type="ECO:0000313" key="9">
    <source>
        <dbReference type="EMBL" id="XBH16193.1"/>
    </source>
</evidence>
<gene>
    <name evidence="6" type="primary">nuoN</name>
    <name evidence="9" type="ORF">P8935_16645</name>
</gene>
<feature type="transmembrane region" description="Helical" evidence="6">
    <location>
        <begin position="300"/>
        <end position="320"/>
    </location>
</feature>
<dbReference type="HAMAP" id="MF_00445">
    <property type="entry name" value="NDH1_NuoN_1"/>
    <property type="match status" value="1"/>
</dbReference>
<feature type="domain" description="NADH:quinone oxidoreductase/Mrp antiporter transmembrane" evidence="8">
    <location>
        <begin position="125"/>
        <end position="416"/>
    </location>
</feature>
<dbReference type="GO" id="GO:0042773">
    <property type="term" value="P:ATP synthesis coupled electron transport"/>
    <property type="evidence" value="ECO:0007669"/>
    <property type="project" value="InterPro"/>
</dbReference>
<dbReference type="EC" id="7.1.1.-" evidence="6"/>
<evidence type="ECO:0000256" key="5">
    <source>
        <dbReference type="ARBA" id="ARBA00023136"/>
    </source>
</evidence>
<dbReference type="EMBL" id="CP121196">
    <property type="protein sequence ID" value="XBH16193.1"/>
    <property type="molecule type" value="Genomic_DNA"/>
</dbReference>
<feature type="transmembrane region" description="Helical" evidence="6">
    <location>
        <begin position="397"/>
        <end position="424"/>
    </location>
</feature>
<feature type="transmembrane region" description="Helical" evidence="6">
    <location>
        <begin position="77"/>
        <end position="95"/>
    </location>
</feature>
<evidence type="ECO:0000256" key="6">
    <source>
        <dbReference type="HAMAP-Rule" id="MF_00445"/>
    </source>
</evidence>
<comment type="similarity">
    <text evidence="6">Belongs to the complex I subunit 2 family.</text>
</comment>
<keyword evidence="4 6" id="KW-1133">Transmembrane helix</keyword>
<keyword evidence="5 6" id="KW-0472">Membrane</keyword>
<evidence type="ECO:0000259" key="8">
    <source>
        <dbReference type="Pfam" id="PF00361"/>
    </source>
</evidence>
<feature type="transmembrane region" description="Helical" evidence="6">
    <location>
        <begin position="6"/>
        <end position="26"/>
    </location>
</feature>
<evidence type="ECO:0000256" key="7">
    <source>
        <dbReference type="RuleBase" id="RU000320"/>
    </source>
</evidence>
<comment type="subcellular location">
    <subcellularLocation>
        <location evidence="6">Cell membrane</location>
        <topology evidence="6">Multi-pass membrane protein</topology>
    </subcellularLocation>
    <subcellularLocation>
        <location evidence="1">Endomembrane system</location>
        <topology evidence="1">Multi-pass membrane protein</topology>
    </subcellularLocation>
    <subcellularLocation>
        <location evidence="7">Membrane</location>
        <topology evidence="7">Multi-pass membrane protein</topology>
    </subcellularLocation>
</comment>
<keyword evidence="6" id="KW-0830">Ubiquinone</keyword>
<comment type="subunit">
    <text evidence="6">NDH-1 is composed of 14 different subunits. Subunits NuoA, H, J, K, L, M, N constitute the membrane sector of the complex.</text>
</comment>
<feature type="transmembrane region" description="Helical" evidence="6">
    <location>
        <begin position="204"/>
        <end position="228"/>
    </location>
</feature>
<keyword evidence="6" id="KW-0813">Transport</keyword>
<accession>A0AAU7DER3</accession>
<evidence type="ECO:0000256" key="2">
    <source>
        <dbReference type="ARBA" id="ARBA00022519"/>
    </source>
</evidence>
<dbReference type="NCBIfam" id="TIGR01770">
    <property type="entry name" value="NDH_I_N"/>
    <property type="match status" value="1"/>
</dbReference>
<protein>
    <recommendedName>
        <fullName evidence="6">NADH-quinone oxidoreductase subunit N</fullName>
        <ecNumber evidence="6">7.1.1.-</ecNumber>
    </recommendedName>
    <alternativeName>
        <fullName evidence="6">NADH dehydrogenase I subunit N</fullName>
    </alternativeName>
    <alternativeName>
        <fullName evidence="6">NDH-1 subunit N</fullName>
    </alternativeName>
</protein>
<proteinExistence type="inferred from homology"/>
<feature type="transmembrane region" description="Helical" evidence="6">
    <location>
        <begin position="160"/>
        <end position="184"/>
    </location>
</feature>
<comment type="function">
    <text evidence="6">NDH-1 shuttles electrons from NADH, via FMN and iron-sulfur (Fe-S) centers, to quinones in the respiratory chain. The immediate electron acceptor for the enzyme in this species is believed to be ubiquinone. Couples the redox reaction to proton translocation (for every two electrons transferred, four hydrogen ions are translocated across the cytoplasmic membrane), and thus conserves the redox energy in a proton gradient.</text>
</comment>
<evidence type="ECO:0000256" key="4">
    <source>
        <dbReference type="ARBA" id="ARBA00022989"/>
    </source>
</evidence>
<feature type="transmembrane region" description="Helical" evidence="6">
    <location>
        <begin position="273"/>
        <end position="291"/>
    </location>
</feature>
<evidence type="ECO:0000256" key="3">
    <source>
        <dbReference type="ARBA" id="ARBA00022692"/>
    </source>
</evidence>
<comment type="catalytic activity">
    <reaction evidence="6">
        <text>a quinone + NADH + 5 H(+)(in) = a quinol + NAD(+) + 4 H(+)(out)</text>
        <dbReference type="Rhea" id="RHEA:57888"/>
        <dbReference type="ChEBI" id="CHEBI:15378"/>
        <dbReference type="ChEBI" id="CHEBI:24646"/>
        <dbReference type="ChEBI" id="CHEBI:57540"/>
        <dbReference type="ChEBI" id="CHEBI:57945"/>
        <dbReference type="ChEBI" id="CHEBI:132124"/>
    </reaction>
</comment>
<feature type="transmembrane region" description="Helical" evidence="6">
    <location>
        <begin position="445"/>
        <end position="469"/>
    </location>
</feature>
<dbReference type="PANTHER" id="PTHR22773">
    <property type="entry name" value="NADH DEHYDROGENASE"/>
    <property type="match status" value="1"/>
</dbReference>
<keyword evidence="6" id="KW-1278">Translocase</keyword>
<keyword evidence="6" id="KW-1003">Cell membrane</keyword>
<keyword evidence="6" id="KW-0520">NAD</keyword>
<sequence length="503" mass="52986">MNAVPDIYRILPEVVLTITGVLVMLTDASMAPGRSRRGLGWVAAFGTTLALLVSEWQLSLPTGSGFSDTVETSPFTVFFHMLICGIVLVTLLISLDTLPENSHHQGEYYALITFGAVGMCLLTSAVELLMVFIALEISSISTYVLACYRKQTGRGPESAIKYFLLGSFATAFLLYGIAMVFGATGTTSVYEIARAASTAQNQGLIHAALALMLVGILFKVSAAPFHVWTPDVYEGAPSPVVALMSTAPKAAAFAFLLRVVYEMFPTLRSVWSPALWVVAVLSMTVGNLAALRQQNVKRMLAYSSIAHAGYLLAAFAGFGASGIAAASFYTAAYAAMNVGIFAVVTLVGGYDDERPLIPDYKGLLHRSPLLGSLLIFFLVSLVGIPFTGGFFGKFYSFSAAVGGGAVLLAVIGLLNSGVAAAYYLRLAFTAAQRPDDETNEARLPIVPMGIAVGAGLLFAIGATLVLGIAPGTVLHITESGAHTLQAPPAMSIAPEVTARRANQ</sequence>